<gene>
    <name evidence="2" type="ORF">G5V58_00880</name>
</gene>
<protein>
    <submittedName>
        <fullName evidence="2">Uncharacterized protein</fullName>
    </submittedName>
</protein>
<feature type="transmembrane region" description="Helical" evidence="1">
    <location>
        <begin position="145"/>
        <end position="167"/>
    </location>
</feature>
<dbReference type="KEGG" id="nano:G5V58_00880"/>
<name>A0A6G6W8N4_9ACTN</name>
<proteinExistence type="predicted"/>
<evidence type="ECO:0000313" key="2">
    <source>
        <dbReference type="EMBL" id="QIG41513.1"/>
    </source>
</evidence>
<keyword evidence="1" id="KW-1133">Transmembrane helix</keyword>
<sequence>MLALGLVALAVLRAPWWLHVLGVGAVSHLVVLAASAGDDGRSVSPALLPSSWPLLAVVVAAVAAPLREEGPRRPLPPVGHAVVGACVLAVGVAGPVGWFFATLAFFGEEPSPGDYRDAVGIAVGSAVLLAAGAVLVRVRWRTWSAAVPAAVGLVVQAGVVATCLPSAHRWPALHAAYVEGAALVPTSWPLAALLVVAVVTGAPGRRPGRVGPWSPDAVRSPSSA</sequence>
<feature type="transmembrane region" description="Helical" evidence="1">
    <location>
        <begin position="78"/>
        <end position="106"/>
    </location>
</feature>
<evidence type="ECO:0000256" key="1">
    <source>
        <dbReference type="SAM" id="Phobius"/>
    </source>
</evidence>
<keyword evidence="1" id="KW-0812">Transmembrane</keyword>
<keyword evidence="3" id="KW-1185">Reference proteome</keyword>
<reference evidence="2 3" key="1">
    <citation type="submission" date="2020-02" db="EMBL/GenBank/DDBJ databases">
        <title>Full genome sequence of Nocardioides sp. R-3366.</title>
        <authorList>
            <person name="Im W.-T."/>
        </authorList>
    </citation>
    <scope>NUCLEOTIDE SEQUENCE [LARGE SCALE GENOMIC DNA]</scope>
    <source>
        <strain evidence="2 3">R-3366</strain>
    </source>
</reference>
<dbReference type="RefSeq" id="WP_165227925.1">
    <property type="nucleotide sequence ID" value="NZ_CP049257.1"/>
</dbReference>
<accession>A0A6G6W8N4</accession>
<evidence type="ECO:0000313" key="3">
    <source>
        <dbReference type="Proteomes" id="UP000502996"/>
    </source>
</evidence>
<dbReference type="Proteomes" id="UP000502996">
    <property type="component" value="Chromosome"/>
</dbReference>
<dbReference type="EMBL" id="CP049257">
    <property type="protein sequence ID" value="QIG41513.1"/>
    <property type="molecule type" value="Genomic_DNA"/>
</dbReference>
<feature type="transmembrane region" description="Helical" evidence="1">
    <location>
        <begin position="187"/>
        <end position="204"/>
    </location>
</feature>
<dbReference type="AlphaFoldDB" id="A0A6G6W8N4"/>
<organism evidence="2 3">
    <name type="scientific">Nocardioides anomalus</name>
    <dbReference type="NCBI Taxonomy" id="2712223"/>
    <lineage>
        <taxon>Bacteria</taxon>
        <taxon>Bacillati</taxon>
        <taxon>Actinomycetota</taxon>
        <taxon>Actinomycetes</taxon>
        <taxon>Propionibacteriales</taxon>
        <taxon>Nocardioidaceae</taxon>
        <taxon>Nocardioides</taxon>
    </lineage>
</organism>
<feature type="transmembrane region" description="Helical" evidence="1">
    <location>
        <begin position="118"/>
        <end position="138"/>
    </location>
</feature>
<keyword evidence="1" id="KW-0472">Membrane</keyword>